<feature type="non-terminal residue" evidence="1">
    <location>
        <position position="115"/>
    </location>
</feature>
<accession>A0A2H0WZE8</accession>
<protein>
    <recommendedName>
        <fullName evidence="3">Helix-turn-helix domain-containing protein</fullName>
    </recommendedName>
</protein>
<dbReference type="AlphaFoldDB" id="A0A2H0WZE8"/>
<proteinExistence type="predicted"/>
<gene>
    <name evidence="1" type="ORF">COT59_01300</name>
</gene>
<organism evidence="1 2">
    <name type="scientific">Candidatus Nealsonbacteria bacterium CG09_land_8_20_14_0_10_42_14</name>
    <dbReference type="NCBI Taxonomy" id="1974707"/>
    <lineage>
        <taxon>Bacteria</taxon>
        <taxon>Candidatus Nealsoniibacteriota</taxon>
    </lineage>
</organism>
<sequence length="115" mass="13414">MGFGLLVQFYPFQKVCQAMEVKQENNYIPLQDAVKFCNYSQEYLSLRARQGKLKALKLGRNWVTTEEWLQSYLGRVQEYNGKINKNKREVIEIAPPENLPVARLVKTSLADRVNF</sequence>
<evidence type="ECO:0000313" key="1">
    <source>
        <dbReference type="EMBL" id="PIS17309.1"/>
    </source>
</evidence>
<dbReference type="Proteomes" id="UP000229675">
    <property type="component" value="Unassembled WGS sequence"/>
</dbReference>
<dbReference type="EMBL" id="PEZD01000029">
    <property type="protein sequence ID" value="PIS17309.1"/>
    <property type="molecule type" value="Genomic_DNA"/>
</dbReference>
<evidence type="ECO:0000313" key="2">
    <source>
        <dbReference type="Proteomes" id="UP000229675"/>
    </source>
</evidence>
<name>A0A2H0WZE8_9BACT</name>
<evidence type="ECO:0008006" key="3">
    <source>
        <dbReference type="Google" id="ProtNLM"/>
    </source>
</evidence>
<reference evidence="2" key="1">
    <citation type="submission" date="2017-09" db="EMBL/GenBank/DDBJ databases">
        <title>Depth-based differentiation of microbial function through sediment-hosted aquifers and enrichment of novel symbionts in the deep terrestrial subsurface.</title>
        <authorList>
            <person name="Probst A.J."/>
            <person name="Ladd B."/>
            <person name="Jarett J.K."/>
            <person name="Geller-Mcgrath D.E."/>
            <person name="Sieber C.M.K."/>
            <person name="Emerson J.B."/>
            <person name="Anantharaman K."/>
            <person name="Thomas B.C."/>
            <person name="Malmstrom R."/>
            <person name="Stieglmeier M."/>
            <person name="Klingl A."/>
            <person name="Woyke T."/>
            <person name="Ryan C.M."/>
            <person name="Banfield J.F."/>
        </authorList>
    </citation>
    <scope>NUCLEOTIDE SEQUENCE [LARGE SCALE GENOMIC DNA]</scope>
</reference>
<comment type="caution">
    <text evidence="1">The sequence shown here is derived from an EMBL/GenBank/DDBJ whole genome shotgun (WGS) entry which is preliminary data.</text>
</comment>